<dbReference type="GO" id="GO:0085020">
    <property type="term" value="P:protein K6-linked ubiquitination"/>
    <property type="evidence" value="ECO:0007669"/>
    <property type="project" value="TreeGrafter"/>
</dbReference>
<dbReference type="InterPro" id="IPR036770">
    <property type="entry name" value="Ankyrin_rpt-contain_sf"/>
</dbReference>
<keyword evidence="6" id="KW-0732">Signal</keyword>
<dbReference type="EMBL" id="LSRX01000223">
    <property type="protein sequence ID" value="OLQ03911.1"/>
    <property type="molecule type" value="Genomic_DNA"/>
</dbReference>
<dbReference type="Pfam" id="PF00023">
    <property type="entry name" value="Ank"/>
    <property type="match status" value="1"/>
</dbReference>
<dbReference type="PROSITE" id="PS50103">
    <property type="entry name" value="ZF_C3H1"/>
    <property type="match status" value="1"/>
</dbReference>
<dbReference type="OrthoDB" id="420984at2759"/>
<dbReference type="PANTHER" id="PTHR24171">
    <property type="entry name" value="ANKYRIN REPEAT DOMAIN-CONTAINING PROTEIN 39-RELATED"/>
    <property type="match status" value="1"/>
</dbReference>
<feature type="domain" description="C3H1-type" evidence="7">
    <location>
        <begin position="740"/>
        <end position="762"/>
    </location>
</feature>
<comment type="caution">
    <text evidence="8">The sequence shown here is derived from an EMBL/GenBank/DDBJ whole genome shotgun (WGS) entry which is preliminary data.</text>
</comment>
<keyword evidence="4" id="KW-0863">Zinc-finger</keyword>
<protein>
    <submittedName>
        <fullName evidence="8">Serine/threonine-protein phosphatase 6 regulatory ankyrin repeat subunit B</fullName>
    </submittedName>
</protein>
<keyword evidence="4" id="KW-0862">Zinc</keyword>
<dbReference type="Proteomes" id="UP000186817">
    <property type="component" value="Unassembled WGS sequence"/>
</dbReference>
<accession>A0A1Q9E917</accession>
<evidence type="ECO:0000256" key="3">
    <source>
        <dbReference type="PROSITE-ProRule" id="PRU00023"/>
    </source>
</evidence>
<dbReference type="PROSITE" id="PS50297">
    <property type="entry name" value="ANK_REP_REGION"/>
    <property type="match status" value="2"/>
</dbReference>
<keyword evidence="4" id="KW-0479">Metal-binding</keyword>
<dbReference type="PANTHER" id="PTHR24171:SF8">
    <property type="entry name" value="BRCA1-ASSOCIATED RING DOMAIN PROTEIN 1"/>
    <property type="match status" value="1"/>
</dbReference>
<evidence type="ECO:0000313" key="8">
    <source>
        <dbReference type="EMBL" id="OLQ03911.1"/>
    </source>
</evidence>
<dbReference type="InterPro" id="IPR000571">
    <property type="entry name" value="Znf_CCCH"/>
</dbReference>
<dbReference type="SMART" id="SM00248">
    <property type="entry name" value="ANK"/>
    <property type="match status" value="6"/>
</dbReference>
<dbReference type="SUPFAM" id="SSF48403">
    <property type="entry name" value="Ankyrin repeat"/>
    <property type="match status" value="1"/>
</dbReference>
<feature type="repeat" description="ANK" evidence="3">
    <location>
        <begin position="475"/>
        <end position="507"/>
    </location>
</feature>
<dbReference type="Gene3D" id="1.25.40.20">
    <property type="entry name" value="Ankyrin repeat-containing domain"/>
    <property type="match status" value="2"/>
</dbReference>
<dbReference type="PROSITE" id="PS50088">
    <property type="entry name" value="ANK_REPEAT"/>
    <property type="match status" value="2"/>
</dbReference>
<feature type="repeat" description="ANK" evidence="3">
    <location>
        <begin position="680"/>
        <end position="712"/>
    </location>
</feature>
<keyword evidence="9" id="KW-1185">Reference proteome</keyword>
<feature type="zinc finger region" description="C3H1-type" evidence="4">
    <location>
        <begin position="740"/>
        <end position="762"/>
    </location>
</feature>
<feature type="signal peptide" evidence="6">
    <location>
        <begin position="1"/>
        <end position="21"/>
    </location>
</feature>
<evidence type="ECO:0000256" key="2">
    <source>
        <dbReference type="ARBA" id="ARBA00023043"/>
    </source>
</evidence>
<name>A0A1Q9E917_SYMMI</name>
<dbReference type="GO" id="GO:0004842">
    <property type="term" value="F:ubiquitin-protein transferase activity"/>
    <property type="evidence" value="ECO:0007669"/>
    <property type="project" value="TreeGrafter"/>
</dbReference>
<gene>
    <name evidence="8" type="primary">ANKRD44</name>
    <name evidence="8" type="ORF">AK812_SmicGene13088</name>
</gene>
<organism evidence="8 9">
    <name type="scientific">Symbiodinium microadriaticum</name>
    <name type="common">Dinoflagellate</name>
    <name type="synonym">Zooxanthella microadriatica</name>
    <dbReference type="NCBI Taxonomy" id="2951"/>
    <lineage>
        <taxon>Eukaryota</taxon>
        <taxon>Sar</taxon>
        <taxon>Alveolata</taxon>
        <taxon>Dinophyceae</taxon>
        <taxon>Suessiales</taxon>
        <taxon>Symbiodiniaceae</taxon>
        <taxon>Symbiodinium</taxon>
    </lineage>
</organism>
<evidence type="ECO:0000256" key="5">
    <source>
        <dbReference type="SAM" id="MobiDB-lite"/>
    </source>
</evidence>
<sequence>MGQVAFLTVICNLLTMDSSTGLKVDISRRFVSLPVPGMSSHLVYRRTFISVQENAALDHMSSCWFRSFSAPDPPVQPTLVEFVEDSACRRYVDGLLQKAASTFSMQSTELEDADDQRALNSSGDPISPPSFGSAGHPEASHSGPMSCCSWKNTPTPLELYAMSLPEDVGAPMLFPMYTVAVEALLKMTEILPHEELKAQGKLTIFEAGATQRAAFVSHQWVAIDHPDPEFRQMRILQDALQEMIGRLKSVPLDFVTETLVPSAAPLPLEDVKSCSVFVWYDYFSCPQLERRKSWSSDQSDGSQQANAINSIPAYVANCQLFLALCPVLDCPCDSKVLTSTTWRQRGWCRVERAARELSTDSTWILIQSSSSIELVGAVLSFPTGSVGEGEFTKEGDRKKLAPVMQSIVMRKLMHCLRARDFPGFRRYFNLQNVHLRGLEVEPVRLLPSDREGPLDAVSTFLRQNGLRSPTKSDRAGWFPLHYAALSGSVEVLQGLLETRASVNQRTSRDEPLLGFPLWTSALDLAVSYKHHDAARWLIGARAHLEGGLIPALSAAALSNNPEGIRLLCAAGGQPLPRNRFGQSALDAAAAYGAEEALEEIVAQGQPGPLELSMALFMAAKFRGGSAEMVRRLIYLRADVDFQLDMSRDFTLLGRLLFGAKAVQYRLGQVTVLSSVCYHLHGSTPLMQAVRSAQYDAAAALIAAGAKLKLRNCRNWTVADFARGHCMPRFLQQGFEVCGRPCIRFLHGTCELDSRCQFCHMEHERPKEKLDKQRRKLMETLNESQVLSLLLPHLRARAWDKGLADQMAPLIQLLEETLSHMDATAVPRNASSFLKPVLKRLADSKLHVTA</sequence>
<evidence type="ECO:0000256" key="4">
    <source>
        <dbReference type="PROSITE-ProRule" id="PRU00723"/>
    </source>
</evidence>
<keyword evidence="1" id="KW-0677">Repeat</keyword>
<keyword evidence="2 3" id="KW-0040">ANK repeat</keyword>
<evidence type="ECO:0000313" key="9">
    <source>
        <dbReference type="Proteomes" id="UP000186817"/>
    </source>
</evidence>
<feature type="chain" id="PRO_5012593243" evidence="6">
    <location>
        <begin position="22"/>
        <end position="849"/>
    </location>
</feature>
<reference evidence="8 9" key="1">
    <citation type="submission" date="2016-02" db="EMBL/GenBank/DDBJ databases">
        <title>Genome analysis of coral dinoflagellate symbionts highlights evolutionary adaptations to a symbiotic lifestyle.</title>
        <authorList>
            <person name="Aranda M."/>
            <person name="Li Y."/>
            <person name="Liew Y.J."/>
            <person name="Baumgarten S."/>
            <person name="Simakov O."/>
            <person name="Wilson M."/>
            <person name="Piel J."/>
            <person name="Ashoor H."/>
            <person name="Bougouffa S."/>
            <person name="Bajic V.B."/>
            <person name="Ryu T."/>
            <person name="Ravasi T."/>
            <person name="Bayer T."/>
            <person name="Micklem G."/>
            <person name="Kim H."/>
            <person name="Bhak J."/>
            <person name="Lajeunesse T.C."/>
            <person name="Voolstra C.R."/>
        </authorList>
    </citation>
    <scope>NUCLEOTIDE SEQUENCE [LARGE SCALE GENOMIC DNA]</scope>
    <source>
        <strain evidence="8 9">CCMP2467</strain>
    </source>
</reference>
<evidence type="ECO:0000256" key="1">
    <source>
        <dbReference type="ARBA" id="ARBA00022737"/>
    </source>
</evidence>
<dbReference type="AlphaFoldDB" id="A0A1Q9E917"/>
<dbReference type="GO" id="GO:0008270">
    <property type="term" value="F:zinc ion binding"/>
    <property type="evidence" value="ECO:0007669"/>
    <property type="project" value="UniProtKB-KW"/>
</dbReference>
<evidence type="ECO:0000259" key="7">
    <source>
        <dbReference type="PROSITE" id="PS50103"/>
    </source>
</evidence>
<feature type="region of interest" description="Disordered" evidence="5">
    <location>
        <begin position="107"/>
        <end position="147"/>
    </location>
</feature>
<dbReference type="InterPro" id="IPR002110">
    <property type="entry name" value="Ankyrin_rpt"/>
</dbReference>
<dbReference type="GO" id="GO:0010468">
    <property type="term" value="P:regulation of gene expression"/>
    <property type="evidence" value="ECO:0007669"/>
    <property type="project" value="UniProtKB-ARBA"/>
</dbReference>
<evidence type="ECO:0000256" key="6">
    <source>
        <dbReference type="SAM" id="SignalP"/>
    </source>
</evidence>
<proteinExistence type="predicted"/>